<accession>A0A9P4YX15</accession>
<sequence>MPPRNGPSSSNRTRPITSFFKPSPQKAQPTPPPPSSPSRGDSPCPANDTLAAGRASRSSPTSLRAPSSPLQLPSSPLGTPSRSIRRPVARDAVVAASDEDDSEGGFSDSDDDLEDLMAKFDPNRLKKSTTPPLAAARKNVPGPGPGPLETPRAKRTDTAIHCSMLSSPLTLNPKRTHQFDMGALIEDAMQDDATHASSLKNRLAVEAAAKAAATASAAATSSRDAVLLGIVRDGDDGLDAQKVLRAVQRTSHGQSPKLRYCFFAADYAPPPPPPLPPMPPMQDQGQKQVGAAWAPLTHANPRVREQYLASGLPQTMVDRMGGAFLPAALFDWILDDLCVQKSRLVQQEYVSLLSCCQEHARVRLTPQRLRRLFARLGARGDGDDVEMSDEGEEGGGPSPLPLSNPPQDPYLDRDWSCVRSVIELLGLLSCDLSPESVAFATRTLLRMSVDRFLICSPEVLPEYEYSIQLLVEALPPSSWDSFCAETIKMMYANFTAQSIRINALLCLPISNRRTHELRRRLAVSFFFDDPTLGGHHPDTVVSVRRVIDRLAIGDVFAVTSKTDFDELRAGILLLNMAVDDGSLEAASATADGRWDPDDERRFNAEVDELATMLREIWRKINDAGMKLSRTEAKSVIEWVQQRISHSVRTRKKVRKSVFDSVSRPERDPFLPRQQNYMRKFLDRPVSKRVAS</sequence>
<keyword evidence="3" id="KW-1185">Reference proteome</keyword>
<dbReference type="RefSeq" id="XP_035323293.1">
    <property type="nucleotide sequence ID" value="XM_035467281.1"/>
</dbReference>
<dbReference type="Proteomes" id="UP000749293">
    <property type="component" value="Unassembled WGS sequence"/>
</dbReference>
<protein>
    <submittedName>
        <fullName evidence="2">Uncharacterized protein</fullName>
    </submittedName>
</protein>
<feature type="region of interest" description="Disordered" evidence="1">
    <location>
        <begin position="381"/>
        <end position="405"/>
    </location>
</feature>
<evidence type="ECO:0000313" key="2">
    <source>
        <dbReference type="EMBL" id="KAF4124641.1"/>
    </source>
</evidence>
<dbReference type="EMBL" id="JAANYQ010000004">
    <property type="protein sequence ID" value="KAF4124641.1"/>
    <property type="molecule type" value="Genomic_DNA"/>
</dbReference>
<organism evidence="2 3">
    <name type="scientific">Geosmithia morbida</name>
    <dbReference type="NCBI Taxonomy" id="1094350"/>
    <lineage>
        <taxon>Eukaryota</taxon>
        <taxon>Fungi</taxon>
        <taxon>Dikarya</taxon>
        <taxon>Ascomycota</taxon>
        <taxon>Pezizomycotina</taxon>
        <taxon>Sordariomycetes</taxon>
        <taxon>Hypocreomycetidae</taxon>
        <taxon>Hypocreales</taxon>
        <taxon>Bionectriaceae</taxon>
        <taxon>Geosmithia</taxon>
    </lineage>
</organism>
<name>A0A9P4YX15_9HYPO</name>
<comment type="caution">
    <text evidence="2">The sequence shown here is derived from an EMBL/GenBank/DDBJ whole genome shotgun (WGS) entry which is preliminary data.</text>
</comment>
<evidence type="ECO:0000256" key="1">
    <source>
        <dbReference type="SAM" id="MobiDB-lite"/>
    </source>
</evidence>
<feature type="region of interest" description="Disordered" evidence="1">
    <location>
        <begin position="1"/>
        <end position="153"/>
    </location>
</feature>
<dbReference type="AlphaFoldDB" id="A0A9P4YX15"/>
<feature type="compositionally biased region" description="Low complexity" evidence="1">
    <location>
        <begin position="62"/>
        <end position="81"/>
    </location>
</feature>
<dbReference type="GeneID" id="55971535"/>
<reference evidence="2" key="1">
    <citation type="submission" date="2020-03" db="EMBL/GenBank/DDBJ databases">
        <title>Site-based positive gene gene selection in Geosmithia morbida across the United States reveals a broad range of putative effectors and factors for local host and environmental adapation.</title>
        <authorList>
            <person name="Onufrak A."/>
            <person name="Murdoch R.W."/>
            <person name="Gazis R."/>
            <person name="Huff M."/>
            <person name="Staton M."/>
            <person name="Klingeman W."/>
            <person name="Hadziabdic D."/>
        </authorList>
    </citation>
    <scope>NUCLEOTIDE SEQUENCE</scope>
    <source>
        <strain evidence="2">1262</strain>
    </source>
</reference>
<evidence type="ECO:0000313" key="3">
    <source>
        <dbReference type="Proteomes" id="UP000749293"/>
    </source>
</evidence>
<gene>
    <name evidence="2" type="ORF">GMORB2_5307</name>
</gene>
<proteinExistence type="predicted"/>
<dbReference type="OrthoDB" id="5350396at2759"/>
<feature type="compositionally biased region" description="Polar residues" evidence="1">
    <location>
        <begin position="1"/>
        <end position="16"/>
    </location>
</feature>
<feature type="compositionally biased region" description="Acidic residues" evidence="1">
    <location>
        <begin position="97"/>
        <end position="115"/>
    </location>
</feature>
<feature type="compositionally biased region" description="Acidic residues" evidence="1">
    <location>
        <begin position="383"/>
        <end position="393"/>
    </location>
</feature>